<organism evidence="2 3">
    <name type="scientific">Nocardioides soli</name>
    <dbReference type="NCBI Taxonomy" id="1036020"/>
    <lineage>
        <taxon>Bacteria</taxon>
        <taxon>Bacillati</taxon>
        <taxon>Actinomycetota</taxon>
        <taxon>Actinomycetes</taxon>
        <taxon>Propionibacteriales</taxon>
        <taxon>Nocardioidaceae</taxon>
        <taxon>Nocardioides</taxon>
    </lineage>
</organism>
<dbReference type="Gene3D" id="1.10.10.10">
    <property type="entry name" value="Winged helix-like DNA-binding domain superfamily/Winged helix DNA-binding domain"/>
    <property type="match status" value="1"/>
</dbReference>
<sequence>MPRSAQDDLAEALRLYARVARTGTRSSSVLDRLTVASPTRVRRLLHLLRRLGLLQTHNGVLTLPALGAGDRPTPLDQLDVGTRERLTAFQEYWRDWQPPEENPGALHGARGYWWHWWTVVRDWPTHEPLRMDAVMPADDAYLAQDWLEYIDRDLLADLLGSGRMTVRLIVSERVGGTPYQALVDLLHAHGTQVRLLDAPSWYTVYADRYVVAPESAADLFNGVSHLTEDPITARAHAQLFTRQWQAAAAWRRQRLDDRAHLIALLREGLHDHEIADRLGTTDRTVRRHVADLMNRTGARTRYQLGTRIGGSSLSTPLDAG</sequence>
<protein>
    <submittedName>
        <fullName evidence="2">DNA-binding CsgD family transcriptional regulator</fullName>
    </submittedName>
</protein>
<accession>A0A7W4VW91</accession>
<gene>
    <name evidence="2" type="ORF">FHU40_002742</name>
</gene>
<keyword evidence="3" id="KW-1185">Reference proteome</keyword>
<reference evidence="2 3" key="1">
    <citation type="submission" date="2020-08" db="EMBL/GenBank/DDBJ databases">
        <title>Sequencing the genomes of 1000 actinobacteria strains.</title>
        <authorList>
            <person name="Klenk H.-P."/>
        </authorList>
    </citation>
    <scope>NUCLEOTIDE SEQUENCE [LARGE SCALE GENOMIC DNA]</scope>
    <source>
        <strain evidence="2 3">DSM 105498</strain>
    </source>
</reference>
<dbReference type="InterPro" id="IPR036388">
    <property type="entry name" value="WH-like_DNA-bd_sf"/>
</dbReference>
<proteinExistence type="predicted"/>
<name>A0A7W4VW91_9ACTN</name>
<dbReference type="SUPFAM" id="SSF46894">
    <property type="entry name" value="C-terminal effector domain of the bipartite response regulators"/>
    <property type="match status" value="1"/>
</dbReference>
<evidence type="ECO:0000259" key="1">
    <source>
        <dbReference type="SMART" id="SM00421"/>
    </source>
</evidence>
<dbReference type="GO" id="GO:0006355">
    <property type="term" value="P:regulation of DNA-templated transcription"/>
    <property type="evidence" value="ECO:0007669"/>
    <property type="project" value="InterPro"/>
</dbReference>
<comment type="caution">
    <text evidence="2">The sequence shown here is derived from an EMBL/GenBank/DDBJ whole genome shotgun (WGS) entry which is preliminary data.</text>
</comment>
<dbReference type="AlphaFoldDB" id="A0A7W4VW91"/>
<dbReference type="RefSeq" id="WP_221199832.1">
    <property type="nucleotide sequence ID" value="NZ_JACHWR010000002.1"/>
</dbReference>
<evidence type="ECO:0000313" key="3">
    <source>
        <dbReference type="Proteomes" id="UP000589626"/>
    </source>
</evidence>
<dbReference type="Pfam" id="PF13384">
    <property type="entry name" value="HTH_23"/>
    <property type="match status" value="1"/>
</dbReference>
<dbReference type="EMBL" id="JACHWR010000002">
    <property type="protein sequence ID" value="MBB3042924.1"/>
    <property type="molecule type" value="Genomic_DNA"/>
</dbReference>
<keyword evidence="2" id="KW-0238">DNA-binding</keyword>
<dbReference type="GO" id="GO:0003677">
    <property type="term" value="F:DNA binding"/>
    <property type="evidence" value="ECO:0007669"/>
    <property type="project" value="UniProtKB-KW"/>
</dbReference>
<dbReference type="InterPro" id="IPR000792">
    <property type="entry name" value="Tscrpt_reg_LuxR_C"/>
</dbReference>
<dbReference type="SMART" id="SM00421">
    <property type="entry name" value="HTH_LUXR"/>
    <property type="match status" value="1"/>
</dbReference>
<dbReference type="Proteomes" id="UP000589626">
    <property type="component" value="Unassembled WGS sequence"/>
</dbReference>
<feature type="domain" description="HTH luxR-type" evidence="1">
    <location>
        <begin position="252"/>
        <end position="308"/>
    </location>
</feature>
<evidence type="ECO:0000313" key="2">
    <source>
        <dbReference type="EMBL" id="MBB3042924.1"/>
    </source>
</evidence>
<dbReference type="InterPro" id="IPR016032">
    <property type="entry name" value="Sig_transdc_resp-reg_C-effctor"/>
</dbReference>